<organism evidence="7 8">
    <name type="scientific">Aquarana catesbeiana</name>
    <name type="common">American bullfrog</name>
    <name type="synonym">Rana catesbeiana</name>
    <dbReference type="NCBI Taxonomy" id="8400"/>
    <lineage>
        <taxon>Eukaryota</taxon>
        <taxon>Metazoa</taxon>
        <taxon>Chordata</taxon>
        <taxon>Craniata</taxon>
        <taxon>Vertebrata</taxon>
        <taxon>Euteleostomi</taxon>
        <taxon>Amphibia</taxon>
        <taxon>Batrachia</taxon>
        <taxon>Anura</taxon>
        <taxon>Neobatrachia</taxon>
        <taxon>Ranoidea</taxon>
        <taxon>Ranidae</taxon>
        <taxon>Aquarana</taxon>
    </lineage>
</organism>
<comment type="subcellular location">
    <subcellularLocation>
        <location evidence="1">Nucleus</location>
    </subcellularLocation>
</comment>
<evidence type="ECO:0000256" key="5">
    <source>
        <dbReference type="SAM" id="Coils"/>
    </source>
</evidence>
<evidence type="ECO:0000256" key="1">
    <source>
        <dbReference type="ARBA" id="ARBA00004123"/>
    </source>
</evidence>
<dbReference type="InterPro" id="IPR051293">
    <property type="entry name" value="MTUS1/CCDC69"/>
</dbReference>
<evidence type="ECO:0000313" key="8">
    <source>
        <dbReference type="Proteomes" id="UP000228934"/>
    </source>
</evidence>
<feature type="coiled-coil region" evidence="5">
    <location>
        <begin position="58"/>
        <end position="85"/>
    </location>
</feature>
<evidence type="ECO:0008006" key="9">
    <source>
        <dbReference type="Google" id="ProtNLM"/>
    </source>
</evidence>
<dbReference type="GO" id="GO:0010758">
    <property type="term" value="P:regulation of macrophage chemotaxis"/>
    <property type="evidence" value="ECO:0007669"/>
    <property type="project" value="TreeGrafter"/>
</dbReference>
<dbReference type="GO" id="GO:0005737">
    <property type="term" value="C:cytoplasm"/>
    <property type="evidence" value="ECO:0007669"/>
    <property type="project" value="TreeGrafter"/>
</dbReference>
<keyword evidence="8" id="KW-1185">Reference proteome</keyword>
<feature type="coiled-coil region" evidence="5">
    <location>
        <begin position="109"/>
        <end position="234"/>
    </location>
</feature>
<protein>
    <recommendedName>
        <fullName evidence="9">Microtubule-associated tumor suppressor 1</fullName>
    </recommendedName>
</protein>
<evidence type="ECO:0000313" key="7">
    <source>
        <dbReference type="EMBL" id="PIO28411.1"/>
    </source>
</evidence>
<gene>
    <name evidence="7" type="ORF">AB205_0091540</name>
</gene>
<dbReference type="GO" id="GO:0005634">
    <property type="term" value="C:nucleus"/>
    <property type="evidence" value="ECO:0007669"/>
    <property type="project" value="UniProtKB-SubCell"/>
</dbReference>
<evidence type="ECO:0000256" key="3">
    <source>
        <dbReference type="ARBA" id="ARBA00023054"/>
    </source>
</evidence>
<dbReference type="Proteomes" id="UP000228934">
    <property type="component" value="Unassembled WGS sequence"/>
</dbReference>
<reference evidence="8" key="1">
    <citation type="journal article" date="2017" name="Nat. Commun.">
        <title>The North American bullfrog draft genome provides insight into hormonal regulation of long noncoding RNA.</title>
        <authorList>
            <person name="Hammond S.A."/>
            <person name="Warren R.L."/>
            <person name="Vandervalk B.P."/>
            <person name="Kucuk E."/>
            <person name="Khan H."/>
            <person name="Gibb E.A."/>
            <person name="Pandoh P."/>
            <person name="Kirk H."/>
            <person name="Zhao Y."/>
            <person name="Jones M."/>
            <person name="Mungall A.J."/>
            <person name="Coope R."/>
            <person name="Pleasance S."/>
            <person name="Moore R.A."/>
            <person name="Holt R.A."/>
            <person name="Round J.M."/>
            <person name="Ohora S."/>
            <person name="Walle B.V."/>
            <person name="Veldhoen N."/>
            <person name="Helbing C.C."/>
            <person name="Birol I."/>
        </authorList>
    </citation>
    <scope>NUCLEOTIDE SEQUENCE [LARGE SCALE GENOMIC DNA]</scope>
</reference>
<evidence type="ECO:0000256" key="6">
    <source>
        <dbReference type="SAM" id="MobiDB-lite"/>
    </source>
</evidence>
<keyword evidence="3 5" id="KW-0175">Coiled coil</keyword>
<accession>A0A2G9RMC2</accession>
<evidence type="ECO:0000256" key="2">
    <source>
        <dbReference type="ARBA" id="ARBA00007585"/>
    </source>
</evidence>
<feature type="non-terminal residue" evidence="7">
    <location>
        <position position="1"/>
    </location>
</feature>
<dbReference type="GO" id="GO:0008017">
    <property type="term" value="F:microtubule binding"/>
    <property type="evidence" value="ECO:0007669"/>
    <property type="project" value="TreeGrafter"/>
</dbReference>
<name>A0A2G9RMC2_AQUCT</name>
<evidence type="ECO:0000256" key="4">
    <source>
        <dbReference type="ARBA" id="ARBA00023242"/>
    </source>
</evidence>
<comment type="similarity">
    <text evidence="2">Belongs to the MTUS1 family.</text>
</comment>
<feature type="compositionally biased region" description="Polar residues" evidence="6">
    <location>
        <begin position="293"/>
        <end position="307"/>
    </location>
</feature>
<dbReference type="OrthoDB" id="10038993at2759"/>
<proteinExistence type="inferred from homology"/>
<sequence>SASSTCETLEKEKNDLLIAYEGILQKVKDEHIAELSDLEEKLKQFYTGECEKLQTIFIEEAEKYKNELQEKVDDLNCTHEAYRLAAEASHADDLEHIKSEYDKSLTDLKDSQERENKVLEDSFKEKQAELEKKIEELKQENEFLKEKLRIEEEQRKQSKEKNTQKNPQVMYLEQELESLKAVLEIKNEKLHQQDKKLMQIEKLVETNTILVERLNKCQQENEDLKARMANHIAISRQLSTEQEVLQRSLDKESKANKRLSMENEELLWKLHNGDLCSPKKLSPSSPGIPFHPSRNSGTFSSPTVSPR</sequence>
<dbReference type="EMBL" id="KV941453">
    <property type="protein sequence ID" value="PIO28411.1"/>
    <property type="molecule type" value="Genomic_DNA"/>
</dbReference>
<dbReference type="AlphaFoldDB" id="A0A2G9RMC2"/>
<dbReference type="PANTHER" id="PTHR24200">
    <property type="entry name" value="TOUCAN, ISOFORM A"/>
    <property type="match status" value="1"/>
</dbReference>
<keyword evidence="4" id="KW-0539">Nucleus</keyword>
<dbReference type="PANTHER" id="PTHR24200:SF7">
    <property type="entry name" value="MICROTUBULE-ASSOCIATED TUMOR SUPPRESSOR 1"/>
    <property type="match status" value="1"/>
</dbReference>
<feature type="region of interest" description="Disordered" evidence="6">
    <location>
        <begin position="278"/>
        <end position="307"/>
    </location>
</feature>